<evidence type="ECO:0000313" key="3">
    <source>
        <dbReference type="EMBL" id="MBB3059155.1"/>
    </source>
</evidence>
<feature type="signal peptide" evidence="1">
    <location>
        <begin position="1"/>
        <end position="21"/>
    </location>
</feature>
<dbReference type="SUPFAM" id="SSF49299">
    <property type="entry name" value="PKD domain"/>
    <property type="match status" value="1"/>
</dbReference>
<dbReference type="InterPro" id="IPR000601">
    <property type="entry name" value="PKD_dom"/>
</dbReference>
<dbReference type="Gene3D" id="2.60.40.10">
    <property type="entry name" value="Immunoglobulins"/>
    <property type="match status" value="1"/>
</dbReference>
<feature type="chain" id="PRO_5032884085" description="PKD domain-containing protein" evidence="1">
    <location>
        <begin position="22"/>
        <end position="1312"/>
    </location>
</feature>
<name>A0A839SLJ6_9SPHI</name>
<dbReference type="RefSeq" id="WP_221199467.1">
    <property type="nucleotide sequence ID" value="NZ_JACHWX010000034.1"/>
</dbReference>
<evidence type="ECO:0000259" key="2">
    <source>
        <dbReference type="PROSITE" id="PS50093"/>
    </source>
</evidence>
<comment type="caution">
    <text evidence="3">The sequence shown here is derived from an EMBL/GenBank/DDBJ whole genome shotgun (WGS) entry which is preliminary data.</text>
</comment>
<dbReference type="PROSITE" id="PS50093">
    <property type="entry name" value="PKD"/>
    <property type="match status" value="1"/>
</dbReference>
<keyword evidence="1" id="KW-0732">Signal</keyword>
<evidence type="ECO:0000313" key="4">
    <source>
        <dbReference type="Proteomes" id="UP000539265"/>
    </source>
</evidence>
<feature type="domain" description="PKD" evidence="2">
    <location>
        <begin position="1142"/>
        <end position="1197"/>
    </location>
</feature>
<dbReference type="Proteomes" id="UP000539265">
    <property type="component" value="Unassembled WGS sequence"/>
</dbReference>
<dbReference type="InterPro" id="IPR035986">
    <property type="entry name" value="PKD_dom_sf"/>
</dbReference>
<dbReference type="EMBL" id="JACHWX010000034">
    <property type="protein sequence ID" value="MBB3059155.1"/>
    <property type="molecule type" value="Genomic_DNA"/>
</dbReference>
<dbReference type="Pfam" id="PF00801">
    <property type="entry name" value="PKD"/>
    <property type="match status" value="1"/>
</dbReference>
<gene>
    <name evidence="3" type="ORF">FHS11_005616</name>
</gene>
<keyword evidence="4" id="KW-1185">Reference proteome</keyword>
<accession>A0A839SLJ6</accession>
<evidence type="ECO:0000256" key="1">
    <source>
        <dbReference type="SAM" id="SignalP"/>
    </source>
</evidence>
<reference evidence="3" key="1">
    <citation type="submission" date="2020-08" db="EMBL/GenBank/DDBJ databases">
        <title>Genomic Encyclopedia of Type Strains, Phase III (KMG-III): the genomes of soil and plant-associated and newly described type strains.</title>
        <authorList>
            <person name="Whitman W."/>
        </authorList>
    </citation>
    <scope>NUCLEOTIDE SEQUENCE [LARGE SCALE GENOMIC DNA]</scope>
    <source>
        <strain evidence="3">CECT 8628</strain>
    </source>
</reference>
<organism evidence="3 4">
    <name type="scientific">Mucilaginibacter gotjawali</name>
    <dbReference type="NCBI Taxonomy" id="1550579"/>
    <lineage>
        <taxon>Bacteria</taxon>
        <taxon>Pseudomonadati</taxon>
        <taxon>Bacteroidota</taxon>
        <taxon>Sphingobacteriia</taxon>
        <taxon>Sphingobacteriales</taxon>
        <taxon>Sphingobacteriaceae</taxon>
        <taxon>Mucilaginibacter</taxon>
    </lineage>
</organism>
<dbReference type="InterPro" id="IPR013783">
    <property type="entry name" value="Ig-like_fold"/>
</dbReference>
<protein>
    <recommendedName>
        <fullName evidence="2">PKD domain-containing protein</fullName>
    </recommendedName>
</protein>
<dbReference type="SMART" id="SM00089">
    <property type="entry name" value="PKD"/>
    <property type="match status" value="1"/>
</dbReference>
<proteinExistence type="predicted"/>
<dbReference type="InterPro" id="IPR022409">
    <property type="entry name" value="PKD/Chitinase_dom"/>
</dbReference>
<dbReference type="CDD" id="cd00146">
    <property type="entry name" value="PKD"/>
    <property type="match status" value="1"/>
</dbReference>
<sequence length="1312" mass="141427">MKKKSFFLILNFLFLSLISFAQTSVVNVDKPTGAVRVTVPLYTVSVGNVSLPIALSYGTNGVKATDIEGSAGMGWNLIAGGAVTREVRGTPDDILIDLGYMSRAGWMSGTVGNTINNMTIYNSTNPPNYPMVAADVNFIHNNFGDNSGAPSDTEPDIFNVSAPGLSVQFVFDKDHNIRTIPYQDLKIAYAYNSAGEGAITSFTITNDQGITYVFAAAESTTKKSVNPATPSWFNTGYQEYIDGITYNSAWRLTQIHDLNNNTININYTAGTEMPSTNKVQVYLNGYTTPTTLYSVWQKTTPELLSSITYQEGNGTGSPVTAFNFTYNNNSYTKASYINTITGFGRSFQFNYTANVHSGNNFTRYFLTNVTDPDCNTPVNYTFAYKNLANMPDSSTVSMDYWGYINKNTSSVLLPTVCVNPSNTSYDRYAVGPLYNPSVYSIKLQSSLTDGTNRVVDTGAVQTGLLNQINYPTGGYSIISYEPNTIYASILGDDVLGAGVRVKQISSYDGINASPSVTSYSYLDPTNFQSSGKALSLPQYAFTQVYTSSEADSVKWRKSTVISLNDLSQDDHTVIYNYVKESRTGAGSTLYQFSVPASQWDSSTPSGAPSWSPTMTYSGSPTTNTIGFMSNIMRSYPFVPSTNYDFERGLPLDITNYDNNNNKVSETTYTYNTPQTPVTITAFKYDSNTSAEESYGKYYIYTTAGPLTTQVVSKLYSATAPTTYRQTTSNYTYSGSMYKLSQESTTNSDGTAYNKYFKYVKDYTVTTAGDGMTQALLNLQAANVNAPVEEYAQVTPSGGSATTVSAALTTYGVFTPSGYSGSGLTLPAAYYKVSTPGGMTLTPSSISTASPNTFVFDSDYIKVGHELAYDYSGYLLSADNGFRDTSTVLIDHNSFQPAATVSNARYDEIAFSDFDSNLPYVNFTGTTTLSSTSRSGQYSNSLAAGATLTKTVSRNLMAVYYVVSAWVQRSTTPAGTLTATVASSDGTVSHSQNKSYVATTGNTTFPTGWQYLEVKVPLTSIATSTINITISCSTAVLIDDVWAYPDVSQVSSVTYDPVAFFKTSATNTNGVASYFSYDKFGRMLYAFDQDKNIVQRKIYASAANEANFTAPALSGPASAYNNISSTWNMAAPSYNTCVTAAGVTYTWNFGDGSAKVVTTSTSPVSHSYATNGNYTITLTASSPAYGSKASTLAVTVSALSQVNLTYNNYTSGSSITSVVFKKHTTGATIYTLTTAQLTAGYNIIPDVYDITINTTGPLYNSGTGLGFLTIALTGNNGLSNCLSYSSTNVITVTSVDLTSQPAVNFSMYHTVCP</sequence>